<dbReference type="Proteomes" id="UP000008549">
    <property type="component" value="Unassembled WGS sequence"/>
</dbReference>
<dbReference type="CTD" id="68919157"/>
<sequence length="40" mass="4893">MCVCGFRILVKIEQPKKKKPKNLVEPRRKWNEKIIKTRKK</sequence>
<evidence type="ECO:0000313" key="2">
    <source>
        <dbReference type="Proteomes" id="UP000008549"/>
    </source>
</evidence>
<protein>
    <submittedName>
        <fullName evidence="1">Protein CBG27707</fullName>
    </submittedName>
</protein>
<dbReference type="RefSeq" id="XP_045099547.1">
    <property type="nucleotide sequence ID" value="XM_045239653.1"/>
</dbReference>
<reference evidence="1 2" key="2">
    <citation type="journal article" date="2011" name="PLoS Genet.">
        <title>Caenorhabditis briggsae recombinant inbred line genotypes reveal inter-strain incompatibility and the evolution of recombination.</title>
        <authorList>
            <person name="Ross J.A."/>
            <person name="Koboldt D.C."/>
            <person name="Staisch J.E."/>
            <person name="Chamberlin H.M."/>
            <person name="Gupta B.P."/>
            <person name="Miller R.D."/>
            <person name="Baird S.E."/>
            <person name="Haag E.S."/>
        </authorList>
    </citation>
    <scope>NUCLEOTIDE SEQUENCE [LARGE SCALE GENOMIC DNA]</scope>
    <source>
        <strain evidence="1 2">AF16</strain>
    </source>
</reference>
<gene>
    <name evidence="1" type="ORF">CBG27707</name>
    <name evidence="1" type="ORF">CBG_27707</name>
</gene>
<dbReference type="AlphaFoldDB" id="B6IJF2"/>
<dbReference type="EMBL" id="HE600983">
    <property type="protein sequence ID" value="CAR99986.1"/>
    <property type="molecule type" value="Genomic_DNA"/>
</dbReference>
<accession>B6IJF2</accession>
<keyword evidence="2" id="KW-1185">Reference proteome</keyword>
<evidence type="ECO:0000313" key="1">
    <source>
        <dbReference type="EMBL" id="CAR99986.1"/>
    </source>
</evidence>
<dbReference type="InParanoid" id="B6IJF2"/>
<name>B6IJF2_CAEBR</name>
<dbReference type="HOGENOM" id="CLU_3299880_0_0_1"/>
<proteinExistence type="predicted"/>
<dbReference type="GeneID" id="68919157"/>
<dbReference type="KEGG" id="cbr:CBG_27707"/>
<organism evidence="1 2">
    <name type="scientific">Caenorhabditis briggsae</name>
    <dbReference type="NCBI Taxonomy" id="6238"/>
    <lineage>
        <taxon>Eukaryota</taxon>
        <taxon>Metazoa</taxon>
        <taxon>Ecdysozoa</taxon>
        <taxon>Nematoda</taxon>
        <taxon>Chromadorea</taxon>
        <taxon>Rhabditida</taxon>
        <taxon>Rhabditina</taxon>
        <taxon>Rhabditomorpha</taxon>
        <taxon>Rhabditoidea</taxon>
        <taxon>Rhabditidae</taxon>
        <taxon>Peloderinae</taxon>
        <taxon>Caenorhabditis</taxon>
    </lineage>
</organism>
<reference evidence="1 2" key="1">
    <citation type="journal article" date="2003" name="PLoS Biol.">
        <title>The genome sequence of Caenorhabditis briggsae: a platform for comparative genomics.</title>
        <authorList>
            <person name="Stein L.D."/>
            <person name="Bao Z."/>
            <person name="Blasiar D."/>
            <person name="Blumenthal T."/>
            <person name="Brent M.R."/>
            <person name="Chen N."/>
            <person name="Chinwalla A."/>
            <person name="Clarke L."/>
            <person name="Clee C."/>
            <person name="Coghlan A."/>
            <person name="Coulson A."/>
            <person name="D'Eustachio P."/>
            <person name="Fitch D.H."/>
            <person name="Fulton L.A."/>
            <person name="Fulton R.E."/>
            <person name="Griffiths-Jones S."/>
            <person name="Harris T.W."/>
            <person name="Hillier L.W."/>
            <person name="Kamath R."/>
            <person name="Kuwabara P.E."/>
            <person name="Mardis E.R."/>
            <person name="Marra M.A."/>
            <person name="Miner T.L."/>
            <person name="Minx P."/>
            <person name="Mullikin J.C."/>
            <person name="Plumb R.W."/>
            <person name="Rogers J."/>
            <person name="Schein J.E."/>
            <person name="Sohrmann M."/>
            <person name="Spieth J."/>
            <person name="Stajich J.E."/>
            <person name="Wei C."/>
            <person name="Willey D."/>
            <person name="Wilson R.K."/>
            <person name="Durbin R."/>
            <person name="Waterston R.H."/>
        </authorList>
    </citation>
    <scope>NUCLEOTIDE SEQUENCE [LARGE SCALE GENOMIC DNA]</scope>
    <source>
        <strain evidence="1 2">AF16</strain>
    </source>
</reference>